<accession>A0A1F6M197</accession>
<protein>
    <recommendedName>
        <fullName evidence="3">NlpC/P60 domain-containing protein</fullName>
    </recommendedName>
</protein>
<comment type="caution">
    <text evidence="1">The sequence shown here is derived from an EMBL/GenBank/DDBJ whole genome shotgun (WGS) entry which is preliminary data.</text>
</comment>
<evidence type="ECO:0008006" key="3">
    <source>
        <dbReference type="Google" id="ProtNLM"/>
    </source>
</evidence>
<evidence type="ECO:0000313" key="2">
    <source>
        <dbReference type="Proteomes" id="UP000176282"/>
    </source>
</evidence>
<organism evidence="1 2">
    <name type="scientific">Candidatus Magasanikbacteria bacterium RIFCSPHIGHO2_02_FULL_47_14</name>
    <dbReference type="NCBI Taxonomy" id="1798680"/>
    <lineage>
        <taxon>Bacteria</taxon>
        <taxon>Candidatus Magasanikiibacteriota</taxon>
    </lineage>
</organism>
<dbReference type="AlphaFoldDB" id="A0A1F6M197"/>
<sequence length="211" mass="23696">MFIGKGSTEDIADEITLLALREKIDLSTLSDEAVRQLLVENNIGIDCSALAYYVLDAEVKTRGKGSLKKYLKFPKVKSPLRKLLIALRTVENVNVGGLANDANSTQISMKELEPGDLIIMLGTGVNHDLNHILIIDQIDKSVIHYTHALQWSTDGKYQHGVRQGAIHITNPLLSIKEQLWTEQEKTGDDNETLWRAKTAERLEIRRLRALE</sequence>
<dbReference type="Proteomes" id="UP000176282">
    <property type="component" value="Unassembled WGS sequence"/>
</dbReference>
<gene>
    <name evidence="1" type="ORF">A3J66_02195</name>
</gene>
<name>A0A1F6M197_9BACT</name>
<dbReference type="EMBL" id="MFQB01000049">
    <property type="protein sequence ID" value="OGH65410.1"/>
    <property type="molecule type" value="Genomic_DNA"/>
</dbReference>
<evidence type="ECO:0000313" key="1">
    <source>
        <dbReference type="EMBL" id="OGH65410.1"/>
    </source>
</evidence>
<reference evidence="1 2" key="1">
    <citation type="journal article" date="2016" name="Nat. Commun.">
        <title>Thousands of microbial genomes shed light on interconnected biogeochemical processes in an aquifer system.</title>
        <authorList>
            <person name="Anantharaman K."/>
            <person name="Brown C.T."/>
            <person name="Hug L.A."/>
            <person name="Sharon I."/>
            <person name="Castelle C.J."/>
            <person name="Probst A.J."/>
            <person name="Thomas B.C."/>
            <person name="Singh A."/>
            <person name="Wilkins M.J."/>
            <person name="Karaoz U."/>
            <person name="Brodie E.L."/>
            <person name="Williams K.H."/>
            <person name="Hubbard S.S."/>
            <person name="Banfield J.F."/>
        </authorList>
    </citation>
    <scope>NUCLEOTIDE SEQUENCE [LARGE SCALE GENOMIC DNA]</scope>
</reference>
<proteinExistence type="predicted"/>